<gene>
    <name evidence="9" type="primary">mtnK</name>
    <name evidence="9" type="ORF">PQ477_11635</name>
</gene>
<feature type="domain" description="Aminoglycoside phosphotransferase" evidence="8">
    <location>
        <begin position="35"/>
        <end position="279"/>
    </location>
</feature>
<evidence type="ECO:0000313" key="9">
    <source>
        <dbReference type="EMBL" id="WDF02177.1"/>
    </source>
</evidence>
<evidence type="ECO:0000256" key="2">
    <source>
        <dbReference type="ARBA" id="ARBA00011738"/>
    </source>
</evidence>
<evidence type="ECO:0000256" key="3">
    <source>
        <dbReference type="ARBA" id="ARBA00012128"/>
    </source>
</evidence>
<dbReference type="Gene3D" id="3.90.1200.10">
    <property type="match status" value="1"/>
</dbReference>
<evidence type="ECO:0000256" key="1">
    <source>
        <dbReference type="ARBA" id="ARBA00010165"/>
    </source>
</evidence>
<dbReference type="InterPro" id="IPR002575">
    <property type="entry name" value="Aminoglycoside_PTrfase"/>
</dbReference>
<dbReference type="Gene3D" id="3.30.200.20">
    <property type="entry name" value="Phosphorylase Kinase, domain 1"/>
    <property type="match status" value="1"/>
</dbReference>
<sequence length="409" mass="46308">MTKQEWPAAIMTETEVVTYVKEAFGFFNKDARLVCKEIGDGNLNYVFRVHDEESKQSLIVKQAGPVSRLSDEFVVSPDRNRIETDILRLQGKLAPGFVPKVYHYDRDKNCVVMEDLSDFTILRTALLNRQQFPQLAEHLSTFLVETLVSTSDLVLDHKAKKELVKSYTNPELCEITEDLVYTEPFFPHPRNDVFQGTKSFVEKEIWGDRQLALETAKLKFQFLTNAQALLHGDLHTGSIFVTSLETKVIDPEFAFYGPAGYDIGNIIANFIFAYTNSVYTSEGEEAFQDYLLHTIETLVDQFRKKFITAFQEKTTERVAHYEGFLEHYLQSVLEDAVAVVGLELCRRIIGIAKVVDLTSIADSQARSEAEIACLTLGKTFILNRSDYQTGHGIVEAIRGVGSYVNHSIS</sequence>
<dbReference type="Pfam" id="PF01636">
    <property type="entry name" value="APH"/>
    <property type="match status" value="1"/>
</dbReference>
<keyword evidence="10" id="KW-1185">Reference proteome</keyword>
<reference evidence="9 10" key="1">
    <citation type="submission" date="2023-02" db="EMBL/GenBank/DDBJ databases">
        <authorList>
            <person name="Liu G."/>
        </authorList>
    </citation>
    <scope>NUCLEOTIDE SEQUENCE [LARGE SCALE GENOMIC DNA]</scope>
    <source>
        <strain evidence="9 10">DSM 23008</strain>
    </source>
</reference>
<keyword evidence="5" id="KW-0547">Nucleotide-binding</keyword>
<name>A0ABY7VZS8_9BACI</name>
<accession>A0ABY7VZS8</accession>
<evidence type="ECO:0000256" key="7">
    <source>
        <dbReference type="ARBA" id="ARBA00022840"/>
    </source>
</evidence>
<dbReference type="NCBIfam" id="TIGR01767">
    <property type="entry name" value="MTRK"/>
    <property type="match status" value="1"/>
</dbReference>
<evidence type="ECO:0000256" key="4">
    <source>
        <dbReference type="ARBA" id="ARBA00022679"/>
    </source>
</evidence>
<organism evidence="9 10">
    <name type="scientific">Shouchella hunanensis</name>
    <dbReference type="NCBI Taxonomy" id="766894"/>
    <lineage>
        <taxon>Bacteria</taxon>
        <taxon>Bacillati</taxon>
        <taxon>Bacillota</taxon>
        <taxon>Bacilli</taxon>
        <taxon>Bacillales</taxon>
        <taxon>Bacillaceae</taxon>
        <taxon>Shouchella</taxon>
    </lineage>
</organism>
<dbReference type="InterPro" id="IPR011009">
    <property type="entry name" value="Kinase-like_dom_sf"/>
</dbReference>
<dbReference type="PANTHER" id="PTHR34273:SF2">
    <property type="entry name" value="METHYLTHIORIBOSE KINASE"/>
    <property type="match status" value="1"/>
</dbReference>
<comment type="similarity">
    <text evidence="1">Belongs to the methylthioribose kinase family.</text>
</comment>
<protein>
    <recommendedName>
        <fullName evidence="3">S-methyl-5-thioribose kinase</fullName>
        <ecNumber evidence="3">2.7.1.100</ecNumber>
    </recommendedName>
</protein>
<comment type="subunit">
    <text evidence="2">Homodimer.</text>
</comment>
<evidence type="ECO:0000256" key="5">
    <source>
        <dbReference type="ARBA" id="ARBA00022741"/>
    </source>
</evidence>
<proteinExistence type="inferred from homology"/>
<dbReference type="PIRSF" id="PIRSF031134">
    <property type="entry name" value="MTRK"/>
    <property type="match status" value="1"/>
</dbReference>
<evidence type="ECO:0000313" key="10">
    <source>
        <dbReference type="Proteomes" id="UP001215143"/>
    </source>
</evidence>
<dbReference type="EMBL" id="CP117834">
    <property type="protein sequence ID" value="WDF02177.1"/>
    <property type="molecule type" value="Genomic_DNA"/>
</dbReference>
<evidence type="ECO:0000259" key="8">
    <source>
        <dbReference type="Pfam" id="PF01636"/>
    </source>
</evidence>
<dbReference type="EC" id="2.7.1.100" evidence="3"/>
<dbReference type="RefSeq" id="WP_274271914.1">
    <property type="nucleotide sequence ID" value="NZ_CP117834.1"/>
</dbReference>
<dbReference type="GO" id="GO:0046522">
    <property type="term" value="F:S-methyl-5-thioribose kinase activity"/>
    <property type="evidence" value="ECO:0007669"/>
    <property type="project" value="UniProtKB-EC"/>
</dbReference>
<keyword evidence="4 9" id="KW-0808">Transferase</keyword>
<keyword evidence="7" id="KW-0067">ATP-binding</keyword>
<dbReference type="Proteomes" id="UP001215143">
    <property type="component" value="Chromosome"/>
</dbReference>
<dbReference type="PANTHER" id="PTHR34273">
    <property type="entry name" value="METHYLTHIORIBOSE KINASE"/>
    <property type="match status" value="1"/>
</dbReference>
<keyword evidence="6 9" id="KW-0418">Kinase</keyword>
<evidence type="ECO:0000256" key="6">
    <source>
        <dbReference type="ARBA" id="ARBA00022777"/>
    </source>
</evidence>
<dbReference type="SUPFAM" id="SSF56112">
    <property type="entry name" value="Protein kinase-like (PK-like)"/>
    <property type="match status" value="1"/>
</dbReference>
<dbReference type="InterPro" id="IPR009212">
    <property type="entry name" value="Methylthioribose_kinase"/>
</dbReference>